<evidence type="ECO:0000256" key="1">
    <source>
        <dbReference type="ARBA" id="ARBA00022737"/>
    </source>
</evidence>
<dbReference type="OrthoDB" id="10020332at2759"/>
<dbReference type="InterPro" id="IPR011042">
    <property type="entry name" value="6-blade_b-propeller_TolB-like"/>
</dbReference>
<dbReference type="EMBL" id="CAJPWZ010000285">
    <property type="protein sequence ID" value="CAG2189114.1"/>
    <property type="molecule type" value="Genomic_DNA"/>
</dbReference>
<feature type="repeat" description="NHL" evidence="2">
    <location>
        <begin position="155"/>
        <end position="186"/>
    </location>
</feature>
<evidence type="ECO:0000313" key="4">
    <source>
        <dbReference type="Proteomes" id="UP000683360"/>
    </source>
</evidence>
<dbReference type="SUPFAM" id="SSF63825">
    <property type="entry name" value="YWTD domain"/>
    <property type="match status" value="1"/>
</dbReference>
<proteinExistence type="predicted"/>
<dbReference type="AlphaFoldDB" id="A0A8S3Q4L2"/>
<dbReference type="Gene3D" id="2.120.10.30">
    <property type="entry name" value="TolB, C-terminal domain"/>
    <property type="match status" value="1"/>
</dbReference>
<evidence type="ECO:0008006" key="5">
    <source>
        <dbReference type="Google" id="ProtNLM"/>
    </source>
</evidence>
<comment type="caution">
    <text evidence="3">The sequence shown here is derived from an EMBL/GenBank/DDBJ whole genome shotgun (WGS) entry which is preliminary data.</text>
</comment>
<evidence type="ECO:0000256" key="2">
    <source>
        <dbReference type="PROSITE-ProRule" id="PRU00504"/>
    </source>
</evidence>
<name>A0A8S3Q4L2_MYTED</name>
<protein>
    <recommendedName>
        <fullName evidence="5">Tripartite motif-containing protein 2</fullName>
    </recommendedName>
</protein>
<gene>
    <name evidence="3" type="ORF">MEDL_4515</name>
</gene>
<keyword evidence="4" id="KW-1185">Reference proteome</keyword>
<reference evidence="3" key="1">
    <citation type="submission" date="2021-03" db="EMBL/GenBank/DDBJ databases">
        <authorList>
            <person name="Bekaert M."/>
        </authorList>
    </citation>
    <scope>NUCLEOTIDE SEQUENCE</scope>
</reference>
<organism evidence="3 4">
    <name type="scientific">Mytilus edulis</name>
    <name type="common">Blue mussel</name>
    <dbReference type="NCBI Taxonomy" id="6550"/>
    <lineage>
        <taxon>Eukaryota</taxon>
        <taxon>Metazoa</taxon>
        <taxon>Spiralia</taxon>
        <taxon>Lophotrochozoa</taxon>
        <taxon>Mollusca</taxon>
        <taxon>Bivalvia</taxon>
        <taxon>Autobranchia</taxon>
        <taxon>Pteriomorphia</taxon>
        <taxon>Mytilida</taxon>
        <taxon>Mytiloidea</taxon>
        <taxon>Mytilidae</taxon>
        <taxon>Mytilinae</taxon>
        <taxon>Mytilus</taxon>
    </lineage>
</organism>
<dbReference type="PROSITE" id="PS51125">
    <property type="entry name" value="NHL"/>
    <property type="match status" value="1"/>
</dbReference>
<dbReference type="InterPro" id="IPR001258">
    <property type="entry name" value="NHL_repeat"/>
</dbReference>
<evidence type="ECO:0000313" key="3">
    <source>
        <dbReference type="EMBL" id="CAG2189114.1"/>
    </source>
</evidence>
<keyword evidence="1" id="KW-0677">Repeat</keyword>
<accession>A0A8S3Q4L2</accession>
<dbReference type="Proteomes" id="UP000683360">
    <property type="component" value="Unassembled WGS sequence"/>
</dbReference>
<sequence>MGNEKTSNIKKGDQQCENIKEPISKFREEINKHLDHLEKKLYKEAVTVWGQEKSKLTDFVSEIEEKRRNFRKCRMIYQPLQKILQNCNPFRGLKNKEIRIIDFKGNTVNSIQVQNEFNLNHLVYCDNRVIYNDYGGKVVTCVDGSGKHIWQYKQDLKGPQGLCVDTYGNIIVTDRTSSRIIAISKDGQDSKVLVRKKDGLNYPIDICLRNNESYGFVCYESGKYLAKFNLSYD</sequence>